<dbReference type="SUPFAM" id="SSF161093">
    <property type="entry name" value="MgtE membrane domain-like"/>
    <property type="match status" value="1"/>
</dbReference>
<feature type="transmembrane region" description="Helical" evidence="8">
    <location>
        <begin position="362"/>
        <end position="384"/>
    </location>
</feature>
<keyword evidence="6 8" id="KW-1133">Transmembrane helix</keyword>
<dbReference type="SMART" id="SM00924">
    <property type="entry name" value="MgtE_N"/>
    <property type="match status" value="1"/>
</dbReference>
<dbReference type="Pfam" id="PF01769">
    <property type="entry name" value="MgtE"/>
    <property type="match status" value="1"/>
</dbReference>
<dbReference type="EMBL" id="PYGJ01000001">
    <property type="protein sequence ID" value="PSL22159.1"/>
    <property type="molecule type" value="Genomic_DNA"/>
</dbReference>
<gene>
    <name evidence="10" type="ORF">CLV88_101584</name>
</gene>
<evidence type="ECO:0000256" key="4">
    <source>
        <dbReference type="ARBA" id="ARBA00022692"/>
    </source>
</evidence>
<feature type="domain" description="Magnesium transporter MgtE intracellular" evidence="9">
    <location>
        <begin position="34"/>
        <end position="135"/>
    </location>
</feature>
<dbReference type="InterPro" id="IPR006669">
    <property type="entry name" value="MgtE_transporter"/>
</dbReference>
<comment type="caution">
    <text evidence="10">The sequence shown here is derived from an EMBL/GenBank/DDBJ whole genome shotgun (WGS) entry which is preliminary data.</text>
</comment>
<keyword evidence="11" id="KW-1185">Reference proteome</keyword>
<evidence type="ECO:0000256" key="2">
    <source>
        <dbReference type="ARBA" id="ARBA00009749"/>
    </source>
</evidence>
<keyword evidence="4 8" id="KW-0812">Transmembrane</keyword>
<dbReference type="Gene3D" id="1.10.357.20">
    <property type="entry name" value="SLC41 divalent cation transporters, integral membrane domain"/>
    <property type="match status" value="1"/>
</dbReference>
<dbReference type="GO" id="GO:0015095">
    <property type="term" value="F:magnesium ion transmembrane transporter activity"/>
    <property type="evidence" value="ECO:0007669"/>
    <property type="project" value="InterPro"/>
</dbReference>
<feature type="transmembrane region" description="Helical" evidence="8">
    <location>
        <begin position="390"/>
        <end position="418"/>
    </location>
</feature>
<evidence type="ECO:0000256" key="1">
    <source>
        <dbReference type="ARBA" id="ARBA00004141"/>
    </source>
</evidence>
<dbReference type="InterPro" id="IPR006667">
    <property type="entry name" value="SLC41_membr_dom"/>
</dbReference>
<keyword evidence="5" id="KW-0460">Magnesium</keyword>
<accession>A0A2P8FKD7</accession>
<proteinExistence type="inferred from homology"/>
<dbReference type="InterPro" id="IPR036739">
    <property type="entry name" value="SLC41_membr_dom_sf"/>
</dbReference>
<organism evidence="10 11">
    <name type="scientific">Shimia abyssi</name>
    <dbReference type="NCBI Taxonomy" id="1662395"/>
    <lineage>
        <taxon>Bacteria</taxon>
        <taxon>Pseudomonadati</taxon>
        <taxon>Pseudomonadota</taxon>
        <taxon>Alphaproteobacteria</taxon>
        <taxon>Rhodobacterales</taxon>
        <taxon>Roseobacteraceae</taxon>
    </lineage>
</organism>
<reference evidence="10 11" key="1">
    <citation type="submission" date="2018-03" db="EMBL/GenBank/DDBJ databases">
        <title>Genomic Encyclopedia of Archaeal and Bacterial Type Strains, Phase II (KMG-II): from individual species to whole genera.</title>
        <authorList>
            <person name="Goeker M."/>
        </authorList>
    </citation>
    <scope>NUCLEOTIDE SEQUENCE [LARGE SCALE GENOMIC DNA]</scope>
    <source>
        <strain evidence="10 11">DSM 100673</strain>
    </source>
</reference>
<name>A0A2P8FKD7_9RHOB</name>
<feature type="transmembrane region" description="Helical" evidence="8">
    <location>
        <begin position="285"/>
        <end position="305"/>
    </location>
</feature>
<dbReference type="SUPFAM" id="SSF54631">
    <property type="entry name" value="CBS-domain pair"/>
    <property type="match status" value="1"/>
</dbReference>
<evidence type="ECO:0000256" key="7">
    <source>
        <dbReference type="ARBA" id="ARBA00023136"/>
    </source>
</evidence>
<dbReference type="InterPro" id="IPR038076">
    <property type="entry name" value="MgtE_N_sf"/>
</dbReference>
<dbReference type="AlphaFoldDB" id="A0A2P8FKD7"/>
<dbReference type="InterPro" id="IPR046342">
    <property type="entry name" value="CBS_dom_sf"/>
</dbReference>
<evidence type="ECO:0000313" key="10">
    <source>
        <dbReference type="EMBL" id="PSL22159.1"/>
    </source>
</evidence>
<evidence type="ECO:0000256" key="8">
    <source>
        <dbReference type="SAM" id="Phobius"/>
    </source>
</evidence>
<dbReference type="Proteomes" id="UP000240418">
    <property type="component" value="Unassembled WGS sequence"/>
</dbReference>
<dbReference type="Gene3D" id="3.10.580.10">
    <property type="entry name" value="CBS-domain"/>
    <property type="match status" value="1"/>
</dbReference>
<dbReference type="RefSeq" id="WP_165798790.1">
    <property type="nucleotide sequence ID" value="NZ_PYGJ01000001.1"/>
</dbReference>
<protein>
    <submittedName>
        <fullName evidence="10">Magnesium transporter</fullName>
    </submittedName>
</protein>
<sequence>MDQTAGQDKALMREIGRMIDIDAKDDVIALMSDWATQDILECLIGLRLPRARKLFQWLPDPLGLKVLVELDDDLHAALFSPSSITTFRGLIAQMPLDEAVDTLVGLPRRFADELIGARDDADDIRAVLAQREDSVANVMRLGVLAVPVDWTVGQLIADIRARSTEIDKIDMMFVVDNARRPLGRLRFREILVAEAETPLIKLVHDDVVLVNAETDREDVLKMAEREELNMLGVTDRAGRLVGGIAPRELADIRRDEAEEDILKLGGVSPASTQFDSPLTILRRRLPWLLGGLGGAGFAAVVIGAYEDALAQAAVLASFIPVVMATAGNAGIQASTVSVQAITSGVEWRGDFGARMVRELSGAALNGLSIGAVTGTLVLIAGQFLSIANPVWLALTILVALMLVTMIAGTVGAAIPFVLRAIKLDPAVATGIFITTTNDVFGVLIFFVIARALYL</sequence>
<feature type="transmembrane region" description="Helical" evidence="8">
    <location>
        <begin position="430"/>
        <end position="453"/>
    </location>
</feature>
<comment type="similarity">
    <text evidence="2">Belongs to the SLC41A transporter family.</text>
</comment>
<evidence type="ECO:0000259" key="9">
    <source>
        <dbReference type="SMART" id="SM00924"/>
    </source>
</evidence>
<dbReference type="SUPFAM" id="SSF158791">
    <property type="entry name" value="MgtE N-terminal domain-like"/>
    <property type="match status" value="1"/>
</dbReference>
<evidence type="ECO:0000256" key="3">
    <source>
        <dbReference type="ARBA" id="ARBA00022448"/>
    </source>
</evidence>
<dbReference type="GO" id="GO:0016020">
    <property type="term" value="C:membrane"/>
    <property type="evidence" value="ECO:0007669"/>
    <property type="project" value="UniProtKB-SubCell"/>
</dbReference>
<evidence type="ECO:0000256" key="6">
    <source>
        <dbReference type="ARBA" id="ARBA00022989"/>
    </source>
</evidence>
<evidence type="ECO:0000313" key="11">
    <source>
        <dbReference type="Proteomes" id="UP000240418"/>
    </source>
</evidence>
<dbReference type="InterPro" id="IPR006668">
    <property type="entry name" value="Mg_transptr_MgtE_intracell_dom"/>
</dbReference>
<dbReference type="PANTHER" id="PTHR43773">
    <property type="entry name" value="MAGNESIUM TRANSPORTER MGTE"/>
    <property type="match status" value="1"/>
</dbReference>
<feature type="transmembrane region" description="Helical" evidence="8">
    <location>
        <begin position="311"/>
        <end position="331"/>
    </location>
</feature>
<dbReference type="Gene3D" id="1.25.60.10">
    <property type="entry name" value="MgtE N-terminal domain-like"/>
    <property type="match status" value="1"/>
</dbReference>
<keyword evidence="7 8" id="KW-0472">Membrane</keyword>
<evidence type="ECO:0000256" key="5">
    <source>
        <dbReference type="ARBA" id="ARBA00022842"/>
    </source>
</evidence>
<keyword evidence="3" id="KW-0813">Transport</keyword>
<dbReference type="PANTHER" id="PTHR43773:SF1">
    <property type="entry name" value="MAGNESIUM TRANSPORTER MGTE"/>
    <property type="match status" value="1"/>
</dbReference>
<comment type="subcellular location">
    <subcellularLocation>
        <location evidence="1">Membrane</location>
        <topology evidence="1">Multi-pass membrane protein</topology>
    </subcellularLocation>
</comment>
<dbReference type="Pfam" id="PF03448">
    <property type="entry name" value="MgtE_N"/>
    <property type="match status" value="1"/>
</dbReference>